<dbReference type="InterPro" id="IPR027469">
    <property type="entry name" value="Cation_efflux_TMD_sf"/>
</dbReference>
<dbReference type="InterPro" id="IPR050291">
    <property type="entry name" value="CDF_Transporter"/>
</dbReference>
<dbReference type="Pfam" id="PF01545">
    <property type="entry name" value="Cation_efflux"/>
    <property type="match status" value="1"/>
</dbReference>
<evidence type="ECO:0000256" key="6">
    <source>
        <dbReference type="ARBA" id="ARBA00023136"/>
    </source>
</evidence>
<organism evidence="10 11">
    <name type="scientific">Ectobacillus antri</name>
    <dbReference type="NCBI Taxonomy" id="2486280"/>
    <lineage>
        <taxon>Bacteria</taxon>
        <taxon>Bacillati</taxon>
        <taxon>Bacillota</taxon>
        <taxon>Bacilli</taxon>
        <taxon>Bacillales</taxon>
        <taxon>Bacillaceae</taxon>
        <taxon>Ectobacillus</taxon>
    </lineage>
</organism>
<feature type="domain" description="Cation efflux protein transmembrane" evidence="8">
    <location>
        <begin position="13"/>
        <end position="204"/>
    </location>
</feature>
<keyword evidence="4 7" id="KW-0812">Transmembrane</keyword>
<gene>
    <name evidence="10" type="ORF">P6P90_03495</name>
</gene>
<dbReference type="InterPro" id="IPR058533">
    <property type="entry name" value="Cation_efflux_TM"/>
</dbReference>
<protein>
    <submittedName>
        <fullName evidence="10">Cation diffusion facilitator family transporter</fullName>
    </submittedName>
</protein>
<dbReference type="Gene3D" id="3.30.70.1350">
    <property type="entry name" value="Cation efflux protein, cytoplasmic domain"/>
    <property type="match status" value="1"/>
</dbReference>
<dbReference type="SUPFAM" id="SSF160240">
    <property type="entry name" value="Cation efflux protein cytoplasmic domain-like"/>
    <property type="match status" value="1"/>
</dbReference>
<dbReference type="NCBIfam" id="TIGR01297">
    <property type="entry name" value="CDF"/>
    <property type="match status" value="1"/>
</dbReference>
<evidence type="ECO:0000259" key="9">
    <source>
        <dbReference type="Pfam" id="PF16916"/>
    </source>
</evidence>
<dbReference type="InterPro" id="IPR002524">
    <property type="entry name" value="Cation_efflux"/>
</dbReference>
<keyword evidence="6 7" id="KW-0472">Membrane</keyword>
<sequence>MDTLSRKAQYGALISIGAYIFLSLTKIGFSFLTSSSALRADGLNNLTDIGASLAVYIGLRISKKPRDPDHPYGHSRAEQIASLVASFIMISVGLQVIFQAAKSFFTERTTAPDPIAAGISLCSALFMYMIYRYNHKLAHETKSKSLEAAAKDNLSDALVSIATSAGIVASQFGMPIIDPIFAVVVGGVICKTAWEIFSETSHMLTDGIDPNHMKEFKKTVQSVEGVVSVVDIRARMYGNDTFVDVTIQVDSRMKVWESHCIADSVEERLFHTHGVANSHVHIEPSDTLVH</sequence>
<evidence type="ECO:0000256" key="7">
    <source>
        <dbReference type="SAM" id="Phobius"/>
    </source>
</evidence>
<evidence type="ECO:0000256" key="1">
    <source>
        <dbReference type="ARBA" id="ARBA00004141"/>
    </source>
</evidence>
<evidence type="ECO:0000256" key="3">
    <source>
        <dbReference type="ARBA" id="ARBA00022448"/>
    </source>
</evidence>
<reference evidence="10 11" key="1">
    <citation type="submission" date="2023-04" db="EMBL/GenBank/DDBJ databases">
        <title>Ectobacillus antri isolated from activated sludge.</title>
        <authorList>
            <person name="Yan P."/>
            <person name="Liu X."/>
        </authorList>
    </citation>
    <scope>NUCLEOTIDE SEQUENCE [LARGE SCALE GENOMIC DNA]</scope>
    <source>
        <strain evidence="10 11">C18H</strain>
    </source>
</reference>
<evidence type="ECO:0000313" key="10">
    <source>
        <dbReference type="EMBL" id="MDG5753063.1"/>
    </source>
</evidence>
<dbReference type="Gene3D" id="1.20.1510.10">
    <property type="entry name" value="Cation efflux protein transmembrane domain"/>
    <property type="match status" value="1"/>
</dbReference>
<comment type="similarity">
    <text evidence="2">Belongs to the cation diffusion facilitator (CDF) transporter (TC 2.A.4) family.</text>
</comment>
<feature type="transmembrane region" description="Helical" evidence="7">
    <location>
        <begin position="115"/>
        <end position="134"/>
    </location>
</feature>
<dbReference type="InterPro" id="IPR036837">
    <property type="entry name" value="Cation_efflux_CTD_sf"/>
</dbReference>
<accession>A0ABT6H2Q8</accession>
<name>A0ABT6H2Q8_9BACI</name>
<dbReference type="PANTHER" id="PTHR43840">
    <property type="entry name" value="MITOCHONDRIAL METAL TRANSPORTER 1-RELATED"/>
    <property type="match status" value="1"/>
</dbReference>
<dbReference type="PANTHER" id="PTHR43840:SF50">
    <property type="entry name" value="MANGANESE EFFLUX SYSTEM PROTEIN MNES"/>
    <property type="match status" value="1"/>
</dbReference>
<evidence type="ECO:0000259" key="8">
    <source>
        <dbReference type="Pfam" id="PF01545"/>
    </source>
</evidence>
<comment type="caution">
    <text evidence="10">The sequence shown here is derived from an EMBL/GenBank/DDBJ whole genome shotgun (WGS) entry which is preliminary data.</text>
</comment>
<evidence type="ECO:0000313" key="11">
    <source>
        <dbReference type="Proteomes" id="UP001218246"/>
    </source>
</evidence>
<keyword evidence="3" id="KW-0813">Transport</keyword>
<comment type="subcellular location">
    <subcellularLocation>
        <location evidence="1">Membrane</location>
        <topology evidence="1">Multi-pass membrane protein</topology>
    </subcellularLocation>
</comment>
<evidence type="ECO:0000256" key="4">
    <source>
        <dbReference type="ARBA" id="ARBA00022692"/>
    </source>
</evidence>
<keyword evidence="11" id="KW-1185">Reference proteome</keyword>
<dbReference type="Pfam" id="PF16916">
    <property type="entry name" value="ZT_dimer"/>
    <property type="match status" value="1"/>
</dbReference>
<dbReference type="SUPFAM" id="SSF161111">
    <property type="entry name" value="Cation efflux protein transmembrane domain-like"/>
    <property type="match status" value="1"/>
</dbReference>
<dbReference type="RefSeq" id="WP_124564664.1">
    <property type="nucleotide sequence ID" value="NZ_JARRRY010000001.1"/>
</dbReference>
<dbReference type="Proteomes" id="UP001218246">
    <property type="component" value="Unassembled WGS sequence"/>
</dbReference>
<feature type="transmembrane region" description="Helical" evidence="7">
    <location>
        <begin position="12"/>
        <end position="31"/>
    </location>
</feature>
<keyword evidence="5 7" id="KW-1133">Transmembrane helix</keyword>
<dbReference type="InterPro" id="IPR027470">
    <property type="entry name" value="Cation_efflux_CTD"/>
</dbReference>
<dbReference type="EMBL" id="JARULN010000001">
    <property type="protein sequence ID" value="MDG5753063.1"/>
    <property type="molecule type" value="Genomic_DNA"/>
</dbReference>
<evidence type="ECO:0000256" key="5">
    <source>
        <dbReference type="ARBA" id="ARBA00022989"/>
    </source>
</evidence>
<evidence type="ECO:0000256" key="2">
    <source>
        <dbReference type="ARBA" id="ARBA00008114"/>
    </source>
</evidence>
<feature type="transmembrane region" description="Helical" evidence="7">
    <location>
        <begin position="80"/>
        <end position="100"/>
    </location>
</feature>
<proteinExistence type="inferred from homology"/>
<feature type="domain" description="Cation efflux protein cytoplasmic" evidence="9">
    <location>
        <begin position="209"/>
        <end position="284"/>
    </location>
</feature>